<gene>
    <name evidence="1" type="ORF">PAERUG_P19_London_7_VIM_2_05_10_00975</name>
</gene>
<protein>
    <submittedName>
        <fullName evidence="1">Uncharacterized protein</fullName>
    </submittedName>
</protein>
<dbReference type="InterPro" id="IPR021593">
    <property type="entry name" value="DUF3218"/>
</dbReference>
<dbReference type="Gene3D" id="1.10.3690.10">
    <property type="entry name" value="PA2222-like domain"/>
    <property type="match status" value="1"/>
</dbReference>
<dbReference type="AlphaFoldDB" id="A0A080V6U4"/>
<dbReference type="Pfam" id="PF11508">
    <property type="entry name" value="DUF3218"/>
    <property type="match status" value="1"/>
</dbReference>
<dbReference type="Proteomes" id="UP000045039">
    <property type="component" value="Unassembled WGS sequence"/>
</dbReference>
<dbReference type="SUPFAM" id="SSF53955">
    <property type="entry name" value="Lysozyme-like"/>
    <property type="match status" value="1"/>
</dbReference>
<dbReference type="EMBL" id="CVVU01000040">
    <property type="protein sequence ID" value="CRO17371.1"/>
    <property type="molecule type" value="Genomic_DNA"/>
</dbReference>
<dbReference type="InterPro" id="IPR038265">
    <property type="entry name" value="PA2222-like_sf"/>
</dbReference>
<reference evidence="2" key="1">
    <citation type="submission" date="2015-06" db="EMBL/GenBank/DDBJ databases">
        <authorList>
            <person name="Radhakrishnan Rajesh"/>
            <person name="Underwood Anthony"/>
            <person name="Al-Shahib Ali"/>
        </authorList>
    </citation>
    <scope>NUCLEOTIDE SEQUENCE [LARGE SCALE GENOMIC DNA]</scope>
    <source>
        <strain evidence="2">P19_London_7_VIM_2_05_10</strain>
    </source>
</reference>
<name>A0A080V6U4_PSEAI</name>
<dbReference type="InterPro" id="IPR023346">
    <property type="entry name" value="Lysozyme-like_dom_sf"/>
</dbReference>
<dbReference type="RefSeq" id="WP_003139470.1">
    <property type="nucleotide sequence ID" value="NZ_AP017302.1"/>
</dbReference>
<evidence type="ECO:0000313" key="2">
    <source>
        <dbReference type="Proteomes" id="UP000045039"/>
    </source>
</evidence>
<accession>A0A080V6U4</accession>
<organism evidence="1 2">
    <name type="scientific">Pseudomonas aeruginosa</name>
    <dbReference type="NCBI Taxonomy" id="287"/>
    <lineage>
        <taxon>Bacteria</taxon>
        <taxon>Pseudomonadati</taxon>
        <taxon>Pseudomonadota</taxon>
        <taxon>Gammaproteobacteria</taxon>
        <taxon>Pseudomonadales</taxon>
        <taxon>Pseudomonadaceae</taxon>
        <taxon>Pseudomonas</taxon>
    </lineage>
</organism>
<evidence type="ECO:0000313" key="1">
    <source>
        <dbReference type="EMBL" id="CRO17371.1"/>
    </source>
</evidence>
<proteinExistence type="predicted"/>
<comment type="caution">
    <text evidence="1">The sequence shown here is derived from an EMBL/GenBank/DDBJ whole genome shotgun (WGS) entry which is preliminary data.</text>
</comment>
<sequence length="215" mass="23289">MAEINIYQNPGQSLANIYKGFARQCNPGFVFPEAQTIEAWDIPLKLHPEFVPGGDISKADQQYSTLLAQELANGVTIGFRMVNEKERVCNGEILPLLTSMAQNLDRIKARFGSGYLDRFKGSPNVYPTDVGLSPDASGGISQESGLLVSYGVNLRTLAPGTWQAMTLPEDIKTLVGPGVGLRLDAPNFSDVFNTIKSGLRYTTAVALLLAYFAAI</sequence>